<dbReference type="EMBL" id="MK071980">
    <property type="protein sequence ID" value="AYV75556.1"/>
    <property type="molecule type" value="Genomic_DNA"/>
</dbReference>
<dbReference type="SUPFAM" id="SSF56399">
    <property type="entry name" value="ADP-ribosylation"/>
    <property type="match status" value="1"/>
</dbReference>
<gene>
    <name evidence="1" type="ORF">Terrestrivirus2_64</name>
</gene>
<organism evidence="1">
    <name type="scientific">Terrestrivirus sp</name>
    <dbReference type="NCBI Taxonomy" id="2487775"/>
    <lineage>
        <taxon>Viruses</taxon>
        <taxon>Varidnaviria</taxon>
        <taxon>Bamfordvirae</taxon>
        <taxon>Nucleocytoviricota</taxon>
        <taxon>Megaviricetes</taxon>
        <taxon>Imitervirales</taxon>
        <taxon>Mimiviridae</taxon>
        <taxon>Klosneuvirinae</taxon>
    </lineage>
</organism>
<reference evidence="1" key="1">
    <citation type="submission" date="2018-10" db="EMBL/GenBank/DDBJ databases">
        <title>Hidden diversity of soil giant viruses.</title>
        <authorList>
            <person name="Schulz F."/>
            <person name="Alteio L."/>
            <person name="Goudeau D."/>
            <person name="Ryan E.M."/>
            <person name="Malmstrom R.R."/>
            <person name="Blanchard J."/>
            <person name="Woyke T."/>
        </authorList>
    </citation>
    <scope>NUCLEOTIDE SEQUENCE</scope>
    <source>
        <strain evidence="1">TEV1</strain>
    </source>
</reference>
<evidence type="ECO:0000313" key="1">
    <source>
        <dbReference type="EMBL" id="AYV75556.1"/>
    </source>
</evidence>
<proteinExistence type="predicted"/>
<accession>A0A3G4ZL50</accession>
<sequence>MVFSKLQDILTFSYYVFTNSFEYYTHSNSQTGLNFVTEIINKSNDNFDMNEIRGNTDELFSENTDKNKQDYTNIVSYMSGYCYMNSKLSHGLEINDKEKSIIQSINRTVDRVKPLSYPVTLFHGFEILSKYNDKNWRVGNSIGLPGFLSKTPSLNVSTKFAYAYNKYRLTYLVVNYPINSQHINLDIKSNANEEFEYLTRSNEQLKLKDIVKIYKFPSLFVFYVCDPK</sequence>
<name>A0A3G4ZL50_9VIRU</name>
<protein>
    <submittedName>
        <fullName evidence="1">Putative orfan</fullName>
    </submittedName>
</protein>